<feature type="repeat" description="WD" evidence="3">
    <location>
        <begin position="235"/>
        <end position="269"/>
    </location>
</feature>
<dbReference type="SMART" id="SM00320">
    <property type="entry name" value="WD40"/>
    <property type="match status" value="5"/>
</dbReference>
<dbReference type="PROSITE" id="PS50082">
    <property type="entry name" value="WD_REPEATS_2"/>
    <property type="match status" value="2"/>
</dbReference>
<proteinExistence type="predicted"/>
<dbReference type="EMBL" id="JAIFTH010000714">
    <property type="protein sequence ID" value="KAG9509052.1"/>
    <property type="molecule type" value="Genomic_DNA"/>
</dbReference>
<evidence type="ECO:0000256" key="1">
    <source>
        <dbReference type="ARBA" id="ARBA00022574"/>
    </source>
</evidence>
<dbReference type="InterPro" id="IPR036322">
    <property type="entry name" value="WD40_repeat_dom_sf"/>
</dbReference>
<keyword evidence="1 3" id="KW-0853">WD repeat</keyword>
<evidence type="ECO:0000313" key="5">
    <source>
        <dbReference type="Proteomes" id="UP000825002"/>
    </source>
</evidence>
<dbReference type="Gene3D" id="2.130.10.10">
    <property type="entry name" value="YVTN repeat-like/Quinoprotein amine dehydrogenase"/>
    <property type="match status" value="1"/>
</dbReference>
<evidence type="ECO:0000256" key="3">
    <source>
        <dbReference type="PROSITE-ProRule" id="PRU00221"/>
    </source>
</evidence>
<reference evidence="4 5" key="1">
    <citation type="submission" date="2020-10" db="EMBL/GenBank/DDBJ databases">
        <authorList>
            <person name="Klimov P.B."/>
            <person name="Dyachkov S.M."/>
            <person name="Chetverikov P.E."/>
        </authorList>
    </citation>
    <scope>NUCLEOTIDE SEQUENCE [LARGE SCALE GENOMIC DNA]</scope>
    <source>
        <strain evidence="4">BMOC 18-1129-001#AD2665</strain>
        <tissue evidence="4">Entire mites</tissue>
    </source>
</reference>
<keyword evidence="5" id="KW-1185">Reference proteome</keyword>
<name>A0ABQ7S6N4_9ACAR</name>
<dbReference type="Pfam" id="PF00400">
    <property type="entry name" value="WD40"/>
    <property type="match status" value="3"/>
</dbReference>
<protein>
    <submittedName>
        <fullName evidence="4">Mitotic checkpoint protein BUB3</fullName>
    </submittedName>
</protein>
<dbReference type="SUPFAM" id="SSF50978">
    <property type="entry name" value="WD40 repeat-like"/>
    <property type="match status" value="1"/>
</dbReference>
<dbReference type="Proteomes" id="UP000825002">
    <property type="component" value="Unassembled WGS sequence"/>
</dbReference>
<comment type="caution">
    <text evidence="4">The sequence shown here is derived from an EMBL/GenBank/DDBJ whole genome shotgun (WGS) entry which is preliminary data.</text>
</comment>
<dbReference type="PANTHER" id="PTHR10971">
    <property type="entry name" value="MRNA EXPORT FACTOR AND BUB3"/>
    <property type="match status" value="1"/>
</dbReference>
<gene>
    <name evidence="4" type="primary">bub3</name>
    <name evidence="4" type="ORF">GZH46_02441</name>
</gene>
<accession>A0ABQ7S6N4</accession>
<dbReference type="InterPro" id="IPR001680">
    <property type="entry name" value="WD40_rpt"/>
</dbReference>
<feature type="non-terminal residue" evidence="4">
    <location>
        <position position="1"/>
    </location>
</feature>
<feature type="repeat" description="WD" evidence="3">
    <location>
        <begin position="89"/>
        <end position="130"/>
    </location>
</feature>
<organism evidence="4 5">
    <name type="scientific">Fragariocoptes setiger</name>
    <dbReference type="NCBI Taxonomy" id="1670756"/>
    <lineage>
        <taxon>Eukaryota</taxon>
        <taxon>Metazoa</taxon>
        <taxon>Ecdysozoa</taxon>
        <taxon>Arthropoda</taxon>
        <taxon>Chelicerata</taxon>
        <taxon>Arachnida</taxon>
        <taxon>Acari</taxon>
        <taxon>Acariformes</taxon>
        <taxon>Trombidiformes</taxon>
        <taxon>Prostigmata</taxon>
        <taxon>Eupodina</taxon>
        <taxon>Eriophyoidea</taxon>
        <taxon>Phytoptidae</taxon>
        <taxon>Fragariocoptes</taxon>
    </lineage>
</organism>
<dbReference type="InterPro" id="IPR015943">
    <property type="entry name" value="WD40/YVTN_repeat-like_dom_sf"/>
</dbReference>
<evidence type="ECO:0000256" key="2">
    <source>
        <dbReference type="ARBA" id="ARBA00022737"/>
    </source>
</evidence>
<sequence>MDEYQLNNPPTDTIQSVKFSPHNGRHLLVASWDSAVRLYDVESNIVKARYNHSEPVLDIAYEGSEAFWSGSVDKTVKRYDISTQTATTVGSHTDAVRCVEHIPDLNLMVSGGWDSQLKFWDPRQGKGAALSSQIVDKVHTLDVAGHRVLVGTASRRVIIWDARTHKFVQRESPLKYQTRCIRAFPDGQGYVLSSIEGRVAVEYLDPDPEVQKQKYAFKCHRNKDPEGEMVVIYPVNAVSFHRKHGTFATGGSDGYVNIWDAQRKKRLVQFRKYPTTISSLSFSCDGTMIAIASSYLYENEEINELGIIPPDAIYIRRVSDNETKPK</sequence>
<dbReference type="PROSITE" id="PS50294">
    <property type="entry name" value="WD_REPEATS_REGION"/>
    <property type="match status" value="1"/>
</dbReference>
<evidence type="ECO:0000313" key="4">
    <source>
        <dbReference type="EMBL" id="KAG9509052.1"/>
    </source>
</evidence>
<keyword evidence="2" id="KW-0677">Repeat</keyword>